<dbReference type="InterPro" id="IPR052609">
    <property type="entry name" value="Ribosome_Biogenesis_Reg"/>
</dbReference>
<sequence>MSALYSGIHIKLKNAKIPWEDKIKLAHFAWISHQCFLPNKEQVLLDWVCHALVGFHSKKLNLEGDVQQKLWSFLDSILRSKRLECVV</sequence>
<evidence type="ECO:0000313" key="2">
    <source>
        <dbReference type="Proteomes" id="UP001162483"/>
    </source>
</evidence>
<name>A0ABN9HKF3_9NEOB</name>
<comment type="caution">
    <text evidence="1">The sequence shown here is derived from an EMBL/GenBank/DDBJ whole genome shotgun (WGS) entry which is preliminary data.</text>
</comment>
<dbReference type="PANTHER" id="PTHR15682:SF2">
    <property type="entry name" value="UNHEALTHY RIBOSOME BIOGENESIS PROTEIN 2 HOMOLOG"/>
    <property type="match status" value="1"/>
</dbReference>
<feature type="non-terminal residue" evidence="1">
    <location>
        <position position="87"/>
    </location>
</feature>
<organism evidence="1 2">
    <name type="scientific">Staurois parvus</name>
    <dbReference type="NCBI Taxonomy" id="386267"/>
    <lineage>
        <taxon>Eukaryota</taxon>
        <taxon>Metazoa</taxon>
        <taxon>Chordata</taxon>
        <taxon>Craniata</taxon>
        <taxon>Vertebrata</taxon>
        <taxon>Euteleostomi</taxon>
        <taxon>Amphibia</taxon>
        <taxon>Batrachia</taxon>
        <taxon>Anura</taxon>
        <taxon>Neobatrachia</taxon>
        <taxon>Ranoidea</taxon>
        <taxon>Ranidae</taxon>
        <taxon>Staurois</taxon>
    </lineage>
</organism>
<keyword evidence="2" id="KW-1185">Reference proteome</keyword>
<evidence type="ECO:0000313" key="1">
    <source>
        <dbReference type="EMBL" id="CAI9622265.1"/>
    </source>
</evidence>
<protein>
    <submittedName>
        <fullName evidence="1">Uncharacterized protein</fullName>
    </submittedName>
</protein>
<accession>A0ABN9HKF3</accession>
<proteinExistence type="predicted"/>
<gene>
    <name evidence="1" type="ORF">SPARVUS_LOCUS16265709</name>
</gene>
<reference evidence="1" key="1">
    <citation type="submission" date="2023-05" db="EMBL/GenBank/DDBJ databases">
        <authorList>
            <person name="Stuckert A."/>
        </authorList>
    </citation>
    <scope>NUCLEOTIDE SEQUENCE</scope>
</reference>
<dbReference type="Proteomes" id="UP001162483">
    <property type="component" value="Unassembled WGS sequence"/>
</dbReference>
<dbReference type="PANTHER" id="PTHR15682">
    <property type="entry name" value="UNHEALTHY RIBOSOME BIOGENESIS PROTEIN 2 HOMOLOG"/>
    <property type="match status" value="1"/>
</dbReference>
<dbReference type="EMBL" id="CATNWA010021327">
    <property type="protein sequence ID" value="CAI9622265.1"/>
    <property type="molecule type" value="Genomic_DNA"/>
</dbReference>